<feature type="binding site" evidence="1">
    <location>
        <begin position="308"/>
        <end position="315"/>
    </location>
    <ligand>
        <name>ATP</name>
        <dbReference type="ChEBI" id="CHEBI:30616"/>
    </ligand>
</feature>
<protein>
    <submittedName>
        <fullName evidence="4">Fic family protein</fullName>
    </submittedName>
</protein>
<dbReference type="Proteomes" id="UP000184693">
    <property type="component" value="Unassembled WGS sequence"/>
</dbReference>
<gene>
    <name evidence="4" type="ORF">SAMN05444168_3190</name>
</gene>
<dbReference type="PROSITE" id="PS51459">
    <property type="entry name" value="FIDO"/>
    <property type="match status" value="1"/>
</dbReference>
<keyword evidence="1" id="KW-0067">ATP-binding</keyword>
<sequence length="461" mass="51359">MAKRGLYDTVLRFLARQRDLGHHELSRSYIAAALGEPPATVLRYLNRLKADGKVVQSGSTSASRYSLASFEGAVQAPAPSSVTRPGSVIPTGSPSWSPSSSDLLAALEVPLGARQPVTYQRKFVDDYEPNQTFLLPESLANDLYREGRMQGQQPAGTYARNVIEPLLIDLSFSSSRLEGNRYTRLDTEVLFRSGHANPQDKDAIMLLNHKRAIEFLIDEVPLYGLTVMVIRNIHTLLMQGLLHDEDSLGAIRQKVVNISNTAYVPAHMPSLLEEMLGIIVAKARDIKNPVEAAFFLWVNLAYLQPFEDGNKRTSRLSANIPLLMYNCAPLSFLDVTDDDYSRARIGVYEKLDVSIAADLFAWTYRRSIGKYAVQIQAAGLPDLFRATHRDAINELVSRVVREGHPLGAAIAEFDLPAQDAEKLAEIVKGDIVRLGEHNFARYRLTLRELMRWVDAGRPVTE</sequence>
<dbReference type="InterPro" id="IPR036388">
    <property type="entry name" value="WH-like_DNA-bd_sf"/>
</dbReference>
<dbReference type="RefSeq" id="WP_074265119.1">
    <property type="nucleotide sequence ID" value="NZ_FSRM01000001.1"/>
</dbReference>
<evidence type="ECO:0000256" key="1">
    <source>
        <dbReference type="PIRSR" id="PIRSR640198-2"/>
    </source>
</evidence>
<keyword evidence="1" id="KW-0547">Nucleotide-binding</keyword>
<dbReference type="Pfam" id="PF02661">
    <property type="entry name" value="Fic"/>
    <property type="match status" value="1"/>
</dbReference>
<dbReference type="SUPFAM" id="SSF140931">
    <property type="entry name" value="Fic-like"/>
    <property type="match status" value="1"/>
</dbReference>
<accession>A0A1N6HDI4</accession>
<reference evidence="4 5" key="1">
    <citation type="submission" date="2016-11" db="EMBL/GenBank/DDBJ databases">
        <authorList>
            <person name="Jaros S."/>
            <person name="Januszkiewicz K."/>
            <person name="Wedrychowicz H."/>
        </authorList>
    </citation>
    <scope>NUCLEOTIDE SEQUENCE [LARGE SCALE GENOMIC DNA]</scope>
    <source>
        <strain evidence="4 5">GAS86</strain>
    </source>
</reference>
<dbReference type="InterPro" id="IPR040198">
    <property type="entry name" value="Fido_containing"/>
</dbReference>
<dbReference type="OrthoDB" id="9807853at2"/>
<name>A0A1N6HDI4_9BURK</name>
<dbReference type="PANTHER" id="PTHR13504:SF38">
    <property type="entry name" value="FIDO DOMAIN-CONTAINING PROTEIN"/>
    <property type="match status" value="1"/>
</dbReference>
<dbReference type="PANTHER" id="PTHR13504">
    <property type="entry name" value="FIDO DOMAIN-CONTAINING PROTEIN DDB_G0283145"/>
    <property type="match status" value="1"/>
</dbReference>
<dbReference type="EMBL" id="FSRM01000001">
    <property type="protein sequence ID" value="SIO17776.1"/>
    <property type="molecule type" value="Genomic_DNA"/>
</dbReference>
<dbReference type="Gene3D" id="1.10.3290.10">
    <property type="entry name" value="Fido-like domain"/>
    <property type="match status" value="1"/>
</dbReference>
<dbReference type="InterPro" id="IPR036597">
    <property type="entry name" value="Fido-like_dom_sf"/>
</dbReference>
<evidence type="ECO:0000313" key="4">
    <source>
        <dbReference type="EMBL" id="SIO17776.1"/>
    </source>
</evidence>
<dbReference type="GO" id="GO:0005524">
    <property type="term" value="F:ATP binding"/>
    <property type="evidence" value="ECO:0007669"/>
    <property type="project" value="UniProtKB-KW"/>
</dbReference>
<dbReference type="InterPro" id="IPR003812">
    <property type="entry name" value="Fido"/>
</dbReference>
<feature type="region of interest" description="Disordered" evidence="2">
    <location>
        <begin position="76"/>
        <end position="95"/>
    </location>
</feature>
<dbReference type="Gene3D" id="1.10.10.10">
    <property type="entry name" value="Winged helix-like DNA-binding domain superfamily/Winged helix DNA-binding domain"/>
    <property type="match status" value="1"/>
</dbReference>
<dbReference type="AlphaFoldDB" id="A0A1N6HDI4"/>
<proteinExistence type="predicted"/>
<evidence type="ECO:0000259" key="3">
    <source>
        <dbReference type="PROSITE" id="PS51459"/>
    </source>
</evidence>
<evidence type="ECO:0000256" key="2">
    <source>
        <dbReference type="SAM" id="MobiDB-lite"/>
    </source>
</evidence>
<organism evidence="4 5">
    <name type="scientific">Paraburkholderia phenazinium</name>
    <dbReference type="NCBI Taxonomy" id="60549"/>
    <lineage>
        <taxon>Bacteria</taxon>
        <taxon>Pseudomonadati</taxon>
        <taxon>Pseudomonadota</taxon>
        <taxon>Betaproteobacteria</taxon>
        <taxon>Burkholderiales</taxon>
        <taxon>Burkholderiaceae</taxon>
        <taxon>Paraburkholderia</taxon>
    </lineage>
</organism>
<evidence type="ECO:0000313" key="5">
    <source>
        <dbReference type="Proteomes" id="UP000184693"/>
    </source>
</evidence>
<feature type="domain" description="Fido" evidence="3">
    <location>
        <begin position="225"/>
        <end position="365"/>
    </location>
</feature>